<reference evidence="2" key="1">
    <citation type="journal article" date="2015" name="Nat. Plants">
        <title>Genome expansion of Arabis alpina linked with retrotransposition and reduced symmetric DNA methylation.</title>
        <authorList>
            <person name="Willing E.M."/>
            <person name="Rawat V."/>
            <person name="Mandakova T."/>
            <person name="Maumus F."/>
            <person name="James G.V."/>
            <person name="Nordstroem K.J."/>
            <person name="Becker C."/>
            <person name="Warthmann N."/>
            <person name="Chica C."/>
            <person name="Szarzynska B."/>
            <person name="Zytnicki M."/>
            <person name="Albani M.C."/>
            <person name="Kiefer C."/>
            <person name="Bergonzi S."/>
            <person name="Castaings L."/>
            <person name="Mateos J.L."/>
            <person name="Berns M.C."/>
            <person name="Bujdoso N."/>
            <person name="Piofczyk T."/>
            <person name="de Lorenzo L."/>
            <person name="Barrero-Sicilia C."/>
            <person name="Mateos I."/>
            <person name="Piednoel M."/>
            <person name="Hagmann J."/>
            <person name="Chen-Min-Tao R."/>
            <person name="Iglesias-Fernandez R."/>
            <person name="Schuster S.C."/>
            <person name="Alonso-Blanco C."/>
            <person name="Roudier F."/>
            <person name="Carbonero P."/>
            <person name="Paz-Ares J."/>
            <person name="Davis S.J."/>
            <person name="Pecinka A."/>
            <person name="Quesneville H."/>
            <person name="Colot V."/>
            <person name="Lysak M.A."/>
            <person name="Weigel D."/>
            <person name="Coupland G."/>
            <person name="Schneeberger K."/>
        </authorList>
    </citation>
    <scope>NUCLEOTIDE SEQUENCE [LARGE SCALE GENOMIC DNA]</scope>
    <source>
        <strain evidence="2">cv. Pajares</strain>
    </source>
</reference>
<dbReference type="OrthoDB" id="1076571at2759"/>
<evidence type="ECO:0000313" key="1">
    <source>
        <dbReference type="EMBL" id="KFK40132.1"/>
    </source>
</evidence>
<protein>
    <submittedName>
        <fullName evidence="1">Uncharacterized protein</fullName>
    </submittedName>
</protein>
<dbReference type="Proteomes" id="UP000029120">
    <property type="component" value="Chromosome 3"/>
</dbReference>
<gene>
    <name evidence="1" type="ordered locus">AALP_Aa3g334800</name>
</gene>
<dbReference type="AlphaFoldDB" id="A0A087HDD0"/>
<name>A0A087HDD0_ARAAL</name>
<keyword evidence="2" id="KW-1185">Reference proteome</keyword>
<dbReference type="EMBL" id="CM002871">
    <property type="protein sequence ID" value="KFK40132.1"/>
    <property type="molecule type" value="Genomic_DNA"/>
</dbReference>
<dbReference type="Gramene" id="KFK40132">
    <property type="protein sequence ID" value="KFK40132"/>
    <property type="gene ID" value="AALP_AA3G334800"/>
</dbReference>
<accession>A0A087HDD0</accession>
<organism evidence="1 2">
    <name type="scientific">Arabis alpina</name>
    <name type="common">Alpine rock-cress</name>
    <dbReference type="NCBI Taxonomy" id="50452"/>
    <lineage>
        <taxon>Eukaryota</taxon>
        <taxon>Viridiplantae</taxon>
        <taxon>Streptophyta</taxon>
        <taxon>Embryophyta</taxon>
        <taxon>Tracheophyta</taxon>
        <taxon>Spermatophyta</taxon>
        <taxon>Magnoliopsida</taxon>
        <taxon>eudicotyledons</taxon>
        <taxon>Gunneridae</taxon>
        <taxon>Pentapetalae</taxon>
        <taxon>rosids</taxon>
        <taxon>malvids</taxon>
        <taxon>Brassicales</taxon>
        <taxon>Brassicaceae</taxon>
        <taxon>Arabideae</taxon>
        <taxon>Arabis</taxon>
    </lineage>
</organism>
<sequence length="239" mass="27269">MCLISNVLFVFASDRAFTPNVNSVTKKTEKVIASAKLIDEKSNAILAEAKFREERSSAILAKAKFREERSSATLAEAKSLRETTRTDLAEVKAMKKVLDNLLQECKARMAELEMKKADGRDCMETRCEPQEHLLPAFTFFLRFKFKKIIMGILGNLLLKHYRSRGDISSWEKKKKKIAIWRHVVKGLKTSAIFALGFYTNDALSPSKNMIDEVKLQAKGLKVRMESLEEFSDEMKSSYK</sequence>
<proteinExistence type="predicted"/>
<evidence type="ECO:0000313" key="2">
    <source>
        <dbReference type="Proteomes" id="UP000029120"/>
    </source>
</evidence>